<gene>
    <name evidence="1" type="ORF">SAMN02745166_03877</name>
</gene>
<evidence type="ECO:0000313" key="1">
    <source>
        <dbReference type="EMBL" id="SKB03693.1"/>
    </source>
</evidence>
<organism evidence="1 2">
    <name type="scientific">Prosthecobacter debontii</name>
    <dbReference type="NCBI Taxonomy" id="48467"/>
    <lineage>
        <taxon>Bacteria</taxon>
        <taxon>Pseudomonadati</taxon>
        <taxon>Verrucomicrobiota</taxon>
        <taxon>Verrucomicrobiia</taxon>
        <taxon>Verrucomicrobiales</taxon>
        <taxon>Verrucomicrobiaceae</taxon>
        <taxon>Prosthecobacter</taxon>
    </lineage>
</organism>
<keyword evidence="2" id="KW-1185">Reference proteome</keyword>
<protein>
    <submittedName>
        <fullName evidence="1">Uncharacterized protein</fullName>
    </submittedName>
</protein>
<proteinExistence type="predicted"/>
<name>A0A1T4YPS2_9BACT</name>
<evidence type="ECO:0000313" key="2">
    <source>
        <dbReference type="Proteomes" id="UP000190774"/>
    </source>
</evidence>
<dbReference type="Proteomes" id="UP000190774">
    <property type="component" value="Unassembled WGS sequence"/>
</dbReference>
<dbReference type="AlphaFoldDB" id="A0A1T4YPS2"/>
<accession>A0A1T4YPS2</accession>
<reference evidence="2" key="1">
    <citation type="submission" date="2017-02" db="EMBL/GenBank/DDBJ databases">
        <authorList>
            <person name="Varghese N."/>
            <person name="Submissions S."/>
        </authorList>
    </citation>
    <scope>NUCLEOTIDE SEQUENCE [LARGE SCALE GENOMIC DNA]</scope>
    <source>
        <strain evidence="2">ATCC 700200</strain>
    </source>
</reference>
<dbReference type="EMBL" id="FUYE01000015">
    <property type="protein sequence ID" value="SKB03693.1"/>
    <property type="molecule type" value="Genomic_DNA"/>
</dbReference>
<sequence>MLDSGRLTQEQFREAMAQHAREVIVEMEEDHLNPAMAFIEQMMSRRAASKLLKKHDETLIREVLLALSDLSDFPPGRWLWNAGHPHIPLHAFFRSHKEPVFRIASLEAAPQTVAVIVEYGISGMPKVLHKEEIRLRRDRRNQLGLERRRSL</sequence>